<comment type="caution">
    <text evidence="2">The sequence shown here is derived from an EMBL/GenBank/DDBJ whole genome shotgun (WGS) entry which is preliminary data.</text>
</comment>
<keyword evidence="1" id="KW-0812">Transmembrane</keyword>
<protein>
    <recommendedName>
        <fullName evidence="4">RING-type domain-containing protein</fullName>
    </recommendedName>
</protein>
<evidence type="ECO:0008006" key="4">
    <source>
        <dbReference type="Google" id="ProtNLM"/>
    </source>
</evidence>
<evidence type="ECO:0000313" key="3">
    <source>
        <dbReference type="Proteomes" id="UP000251891"/>
    </source>
</evidence>
<organism evidence="2 3">
    <name type="scientific">Actinomadura craniellae</name>
    <dbReference type="NCBI Taxonomy" id="2231787"/>
    <lineage>
        <taxon>Bacteria</taxon>
        <taxon>Bacillati</taxon>
        <taxon>Actinomycetota</taxon>
        <taxon>Actinomycetes</taxon>
        <taxon>Streptosporangiales</taxon>
        <taxon>Thermomonosporaceae</taxon>
        <taxon>Actinomadura</taxon>
    </lineage>
</organism>
<proteinExistence type="predicted"/>
<dbReference type="OrthoDB" id="4351019at2"/>
<name>A0A365GZG5_9ACTN</name>
<evidence type="ECO:0000256" key="1">
    <source>
        <dbReference type="SAM" id="Phobius"/>
    </source>
</evidence>
<keyword evidence="1" id="KW-1133">Transmembrane helix</keyword>
<keyword evidence="3" id="KW-1185">Reference proteome</keyword>
<dbReference type="Proteomes" id="UP000251891">
    <property type="component" value="Unassembled WGS sequence"/>
</dbReference>
<keyword evidence="1" id="KW-0472">Membrane</keyword>
<evidence type="ECO:0000313" key="2">
    <source>
        <dbReference type="EMBL" id="RAY12211.1"/>
    </source>
</evidence>
<dbReference type="EMBL" id="QLYX01000014">
    <property type="protein sequence ID" value="RAY12211.1"/>
    <property type="molecule type" value="Genomic_DNA"/>
</dbReference>
<dbReference type="AlphaFoldDB" id="A0A365GZG5"/>
<dbReference type="SUPFAM" id="SSF57850">
    <property type="entry name" value="RING/U-box"/>
    <property type="match status" value="1"/>
</dbReference>
<dbReference type="InterPro" id="IPR013083">
    <property type="entry name" value="Znf_RING/FYVE/PHD"/>
</dbReference>
<reference evidence="2 3" key="1">
    <citation type="submission" date="2018-06" db="EMBL/GenBank/DDBJ databases">
        <title>Actinomadura craniellae sp. nov. isolated from marine sponge Craniella sp.</title>
        <authorList>
            <person name="Li L."/>
            <person name="Xu Q.H."/>
            <person name="Lin H.W."/>
            <person name="Lu Y.H."/>
        </authorList>
    </citation>
    <scope>NUCLEOTIDE SEQUENCE [LARGE SCALE GENOMIC DNA]</scope>
    <source>
        <strain evidence="2 3">LHW63021</strain>
    </source>
</reference>
<gene>
    <name evidence="2" type="ORF">DPM19_26180</name>
</gene>
<accession>A0A365GZG5</accession>
<dbReference type="Gene3D" id="3.30.40.10">
    <property type="entry name" value="Zinc/RING finger domain, C3HC4 (zinc finger)"/>
    <property type="match status" value="1"/>
</dbReference>
<sequence length="62" mass="6597">MSCDHLICARCSGPVIEARCPTCRNAREEMHRHGSGLSPAVVLAALVLLFALTLALALHQTA</sequence>
<feature type="transmembrane region" description="Helical" evidence="1">
    <location>
        <begin position="37"/>
        <end position="58"/>
    </location>
</feature>
<dbReference type="RefSeq" id="WP_111870702.1">
    <property type="nucleotide sequence ID" value="NZ_QLYX01000014.1"/>
</dbReference>